<feature type="transmembrane region" description="Helical" evidence="1">
    <location>
        <begin position="69"/>
        <end position="88"/>
    </location>
</feature>
<feature type="transmembrane region" description="Helical" evidence="1">
    <location>
        <begin position="149"/>
        <end position="167"/>
    </location>
</feature>
<dbReference type="OrthoDB" id="1734391at2"/>
<keyword evidence="3" id="KW-1185">Reference proteome</keyword>
<organism evidence="2 3">
    <name type="scientific">Pseudobutyrivibrio xylanivorans DSM 14809</name>
    <dbReference type="NCBI Taxonomy" id="1123012"/>
    <lineage>
        <taxon>Bacteria</taxon>
        <taxon>Bacillati</taxon>
        <taxon>Bacillota</taxon>
        <taxon>Clostridia</taxon>
        <taxon>Lachnospirales</taxon>
        <taxon>Lachnospiraceae</taxon>
        <taxon>Pseudobutyrivibrio</taxon>
    </lineage>
</organism>
<feature type="transmembrane region" description="Helical" evidence="1">
    <location>
        <begin position="109"/>
        <end position="129"/>
    </location>
</feature>
<evidence type="ECO:0000313" key="2">
    <source>
        <dbReference type="EMBL" id="SHI50657.1"/>
    </source>
</evidence>
<dbReference type="STRING" id="185007.SAMN02910350_00698"/>
<dbReference type="AlphaFoldDB" id="A0A1M6BPL7"/>
<reference evidence="2 3" key="1">
    <citation type="submission" date="2016-11" db="EMBL/GenBank/DDBJ databases">
        <authorList>
            <person name="Jaros S."/>
            <person name="Januszkiewicz K."/>
            <person name="Wedrychowicz H."/>
        </authorList>
    </citation>
    <scope>NUCLEOTIDE SEQUENCE [LARGE SCALE GENOMIC DNA]</scope>
    <source>
        <strain evidence="2 3">DSM 14809</strain>
    </source>
</reference>
<keyword evidence="1" id="KW-1133">Transmembrane helix</keyword>
<feature type="transmembrane region" description="Helical" evidence="1">
    <location>
        <begin position="45"/>
        <end position="63"/>
    </location>
</feature>
<keyword evidence="1" id="KW-0812">Transmembrane</keyword>
<accession>A0A1M6BPL7</accession>
<feature type="transmembrane region" description="Helical" evidence="1">
    <location>
        <begin position="6"/>
        <end position="24"/>
    </location>
</feature>
<name>A0A1M6BPL7_PSEXY</name>
<dbReference type="EMBL" id="FQYQ01000002">
    <property type="protein sequence ID" value="SHI50657.1"/>
    <property type="molecule type" value="Genomic_DNA"/>
</dbReference>
<evidence type="ECO:0000256" key="1">
    <source>
        <dbReference type="SAM" id="Phobius"/>
    </source>
</evidence>
<evidence type="ECO:0000313" key="3">
    <source>
        <dbReference type="Proteomes" id="UP000184185"/>
    </source>
</evidence>
<dbReference type="Proteomes" id="UP000184185">
    <property type="component" value="Unassembled WGS sequence"/>
</dbReference>
<protein>
    <submittedName>
        <fullName evidence="2">Uncharacterized protein</fullName>
    </submittedName>
</protein>
<dbReference type="RefSeq" id="WP_072912383.1">
    <property type="nucleotide sequence ID" value="NZ_FQYQ01000002.1"/>
</dbReference>
<sequence length="177" mass="20451">MNLFMIILFLVVFSVCALFSFGAWKYNQGHYDERQEMLRGKANKYSCSAMLIFLGVYFCYDILFGDYLIRLSASMLALLTICLGVIVFTSYSIWNEAYNYVNTNQKSSFCFVLFAFLSLLNIGTFILGFSDMNRYEIVVDKIIEFKQPFSQLFVGITFGSMALIYFIKGIVNKFQED</sequence>
<gene>
    <name evidence="2" type="ORF">SAMN02745725_00546</name>
</gene>
<proteinExistence type="predicted"/>
<keyword evidence="1" id="KW-0472">Membrane</keyword>